<organism evidence="2 3">
    <name type="scientific">Diaphorina citri</name>
    <name type="common">Asian citrus psyllid</name>
    <dbReference type="NCBI Taxonomy" id="121845"/>
    <lineage>
        <taxon>Eukaryota</taxon>
        <taxon>Metazoa</taxon>
        <taxon>Ecdysozoa</taxon>
        <taxon>Arthropoda</taxon>
        <taxon>Hexapoda</taxon>
        <taxon>Insecta</taxon>
        <taxon>Pterygota</taxon>
        <taxon>Neoptera</taxon>
        <taxon>Paraneoptera</taxon>
        <taxon>Hemiptera</taxon>
        <taxon>Sternorrhyncha</taxon>
        <taxon>Psylloidea</taxon>
        <taxon>Psyllidae</taxon>
        <taxon>Diaphorininae</taxon>
        <taxon>Diaphorina</taxon>
    </lineage>
</organism>
<name>A0A3Q0JCI8_DIACI</name>
<dbReference type="RefSeq" id="XP_026686227.1">
    <property type="nucleotide sequence ID" value="XM_026830426.1"/>
</dbReference>
<accession>A0A3Q0JCI8</accession>
<feature type="compositionally biased region" description="Basic residues" evidence="1">
    <location>
        <begin position="174"/>
        <end position="192"/>
    </location>
</feature>
<dbReference type="Proteomes" id="UP000079169">
    <property type="component" value="Unplaced"/>
</dbReference>
<dbReference type="GeneID" id="103518702"/>
<sequence>MTKAIKNAEENVKLDKKKLKRELRKKYCCGAYGYMREDLERKYNERFVKWYQSRHPKLFPRVQAQERIPINTPNKNISRPVPQYTHKTPNRNIIRQMPRYNVCEQSRAQNEVPKRLQQVHTNFVNQKAHENEVKKKVNHTNFVNQKVNNENEPIKKKIKSNRKFALNSRNGKNVTRHMSKTKSWKKSKRAKHGKPEGKTDIQEQNLENSVPKDTEKGIDQETSRNIQADIFEFQRPLQYGYEPNPRDNWNCFS</sequence>
<keyword evidence="2" id="KW-1185">Reference proteome</keyword>
<proteinExistence type="predicted"/>
<dbReference type="AlphaFoldDB" id="A0A3Q0JCI8"/>
<evidence type="ECO:0000256" key="1">
    <source>
        <dbReference type="SAM" id="MobiDB-lite"/>
    </source>
</evidence>
<protein>
    <submittedName>
        <fullName evidence="3">Uncharacterized protein LOC103518702 isoform X1</fullName>
    </submittedName>
</protein>
<dbReference type="KEGG" id="dci:103518702"/>
<reference evidence="3" key="1">
    <citation type="submission" date="2025-08" db="UniProtKB">
        <authorList>
            <consortium name="RefSeq"/>
        </authorList>
    </citation>
    <scope>IDENTIFICATION</scope>
</reference>
<evidence type="ECO:0000313" key="2">
    <source>
        <dbReference type="Proteomes" id="UP000079169"/>
    </source>
</evidence>
<feature type="compositionally biased region" description="Basic and acidic residues" evidence="1">
    <location>
        <begin position="210"/>
        <end position="222"/>
    </location>
</feature>
<evidence type="ECO:0000313" key="3">
    <source>
        <dbReference type="RefSeq" id="XP_026686227.1"/>
    </source>
</evidence>
<dbReference type="PaxDb" id="121845-A0A3Q0JCI8"/>
<feature type="region of interest" description="Disordered" evidence="1">
    <location>
        <begin position="166"/>
        <end position="253"/>
    </location>
</feature>
<gene>
    <name evidence="3" type="primary">LOC103518702</name>
</gene>